<dbReference type="CDD" id="cd00609">
    <property type="entry name" value="AAT_like"/>
    <property type="match status" value="1"/>
</dbReference>
<keyword evidence="4" id="KW-0238">DNA-binding</keyword>
<dbReference type="PROSITE" id="PS50949">
    <property type="entry name" value="HTH_GNTR"/>
    <property type="match status" value="1"/>
</dbReference>
<dbReference type="InterPro" id="IPR036390">
    <property type="entry name" value="WH_DNA-bd_sf"/>
</dbReference>
<dbReference type="Gene3D" id="3.40.640.10">
    <property type="entry name" value="Type I PLP-dependent aspartate aminotransferase-like (Major domain)"/>
    <property type="match status" value="1"/>
</dbReference>
<comment type="similarity">
    <text evidence="1">In the C-terminal section; belongs to the class-I pyridoxal-phosphate-dependent aminotransferase family.</text>
</comment>
<dbReference type="GO" id="GO:0008483">
    <property type="term" value="F:transaminase activity"/>
    <property type="evidence" value="ECO:0007669"/>
    <property type="project" value="UniProtKB-KW"/>
</dbReference>
<evidence type="ECO:0000256" key="3">
    <source>
        <dbReference type="ARBA" id="ARBA00023015"/>
    </source>
</evidence>
<evidence type="ECO:0000256" key="5">
    <source>
        <dbReference type="ARBA" id="ARBA00023163"/>
    </source>
</evidence>
<keyword evidence="8" id="KW-1185">Reference proteome</keyword>
<dbReference type="InterPro" id="IPR015421">
    <property type="entry name" value="PyrdxlP-dep_Trfase_major"/>
</dbReference>
<dbReference type="InterPro" id="IPR004839">
    <property type="entry name" value="Aminotransferase_I/II_large"/>
</dbReference>
<name>A0A9Y2L2D2_9RHOB</name>
<dbReference type="InterPro" id="IPR051446">
    <property type="entry name" value="HTH_trans_reg/aminotransferase"/>
</dbReference>
<dbReference type="CDD" id="cd07377">
    <property type="entry name" value="WHTH_GntR"/>
    <property type="match status" value="1"/>
</dbReference>
<dbReference type="Pfam" id="PF00392">
    <property type="entry name" value="GntR"/>
    <property type="match status" value="1"/>
</dbReference>
<keyword evidence="7" id="KW-0808">Transferase</keyword>
<evidence type="ECO:0000256" key="2">
    <source>
        <dbReference type="ARBA" id="ARBA00022898"/>
    </source>
</evidence>
<evidence type="ECO:0000313" key="7">
    <source>
        <dbReference type="EMBL" id="WIY26406.1"/>
    </source>
</evidence>
<dbReference type="GO" id="GO:0003677">
    <property type="term" value="F:DNA binding"/>
    <property type="evidence" value="ECO:0007669"/>
    <property type="project" value="UniProtKB-KW"/>
</dbReference>
<dbReference type="InterPro" id="IPR015424">
    <property type="entry name" value="PyrdxlP-dep_Trfase"/>
</dbReference>
<keyword evidence="7" id="KW-0032">Aminotransferase</keyword>
<dbReference type="SUPFAM" id="SSF53383">
    <property type="entry name" value="PLP-dependent transferases"/>
    <property type="match status" value="1"/>
</dbReference>
<dbReference type="SUPFAM" id="SSF46785">
    <property type="entry name" value="Winged helix' DNA-binding domain"/>
    <property type="match status" value="1"/>
</dbReference>
<dbReference type="PANTHER" id="PTHR46577">
    <property type="entry name" value="HTH-TYPE TRANSCRIPTIONAL REGULATORY PROTEIN GABR"/>
    <property type="match status" value="1"/>
</dbReference>
<dbReference type="KEGG" id="ppso:QPJ95_05690"/>
<dbReference type="GO" id="GO:0003700">
    <property type="term" value="F:DNA-binding transcription factor activity"/>
    <property type="evidence" value="ECO:0007669"/>
    <property type="project" value="InterPro"/>
</dbReference>
<dbReference type="Pfam" id="PF00155">
    <property type="entry name" value="Aminotran_1_2"/>
    <property type="match status" value="1"/>
</dbReference>
<dbReference type="PANTHER" id="PTHR46577:SF1">
    <property type="entry name" value="HTH-TYPE TRANSCRIPTIONAL REGULATORY PROTEIN GABR"/>
    <property type="match status" value="1"/>
</dbReference>
<dbReference type="InterPro" id="IPR036388">
    <property type="entry name" value="WH-like_DNA-bd_sf"/>
</dbReference>
<gene>
    <name evidence="7" type="ORF">QPJ95_05690</name>
</gene>
<evidence type="ECO:0000256" key="1">
    <source>
        <dbReference type="ARBA" id="ARBA00005384"/>
    </source>
</evidence>
<dbReference type="PRINTS" id="PR00035">
    <property type="entry name" value="HTHGNTR"/>
</dbReference>
<dbReference type="AlphaFoldDB" id="A0A9Y2L2D2"/>
<dbReference type="Proteomes" id="UP001238334">
    <property type="component" value="Chromosome"/>
</dbReference>
<accession>A0A9Y2L2D2</accession>
<proteinExistence type="inferred from homology"/>
<evidence type="ECO:0000256" key="4">
    <source>
        <dbReference type="ARBA" id="ARBA00023125"/>
    </source>
</evidence>
<reference evidence="7 8" key="1">
    <citation type="submission" date="2023-06" db="EMBL/GenBank/DDBJ databases">
        <title>Parasedimentitalea psychrophila sp. nov., a psychrophilic bacterium isolated from deep-sea sediment.</title>
        <authorList>
            <person name="Li A."/>
        </authorList>
    </citation>
    <scope>NUCLEOTIDE SEQUENCE [LARGE SCALE GENOMIC DNA]</scope>
    <source>
        <strain evidence="7 8">QS115</strain>
    </source>
</reference>
<dbReference type="InterPro" id="IPR000524">
    <property type="entry name" value="Tscrpt_reg_HTH_GntR"/>
</dbReference>
<organism evidence="7 8">
    <name type="scientific">Parasedimentitalea psychrophila</name>
    <dbReference type="NCBI Taxonomy" id="2997337"/>
    <lineage>
        <taxon>Bacteria</taxon>
        <taxon>Pseudomonadati</taxon>
        <taxon>Pseudomonadota</taxon>
        <taxon>Alphaproteobacteria</taxon>
        <taxon>Rhodobacterales</taxon>
        <taxon>Paracoccaceae</taxon>
        <taxon>Parasedimentitalea</taxon>
    </lineage>
</organism>
<dbReference type="EMBL" id="CP127247">
    <property type="protein sequence ID" value="WIY26406.1"/>
    <property type="molecule type" value="Genomic_DNA"/>
</dbReference>
<keyword evidence="2" id="KW-0663">Pyridoxal phosphate</keyword>
<keyword evidence="3" id="KW-0805">Transcription regulation</keyword>
<feature type="domain" description="HTH gntR-type" evidence="6">
    <location>
        <begin position="14"/>
        <end position="82"/>
    </location>
</feature>
<dbReference type="Gene3D" id="1.10.10.10">
    <property type="entry name" value="Winged helix-like DNA-binding domain superfamily/Winged helix DNA-binding domain"/>
    <property type="match status" value="1"/>
</dbReference>
<dbReference type="RefSeq" id="WP_270919353.1">
    <property type="nucleotide sequence ID" value="NZ_CP127247.1"/>
</dbReference>
<evidence type="ECO:0000313" key="8">
    <source>
        <dbReference type="Proteomes" id="UP001238334"/>
    </source>
</evidence>
<dbReference type="SMART" id="SM00345">
    <property type="entry name" value="HTH_GNTR"/>
    <property type="match status" value="1"/>
</dbReference>
<evidence type="ECO:0000259" key="6">
    <source>
        <dbReference type="PROSITE" id="PS50949"/>
    </source>
</evidence>
<sequence length="462" mass="49048">MPDLARLLSPSAAAPRYLQISAGLRAQMTEGSLSAGRRLPASRALAQDLGVARSTVVLAYDQLVAEGYLESRRGSGIYVCDIAPLTTPMAVAATATAVVPAISGLLAPGTPDPEVFPVQPWAKIIARVARMAPKALVHLDDPFGDPELRQQIAAYAGRWRGITATADQVLVTSGASAGLELALALLVREGQLALEAPGYVPTQMFAAARGWQVNWMPVTASGVQLPPHPSPVTVLTPSHQFPLGGSLPIAMRQAFLKAAAGCGGWIVEDDFDSEFRYAGQPLAAMAALDHDGRCIYVGTFSKTFSHALRLGYLILPPGLVDRFRAALRHPTSSAAVTAQRPLADFMASGQYDRHIRRARRLYAQRYGAAVKALEGWPAELGQFRRHEAGMQIALHLDQAQDEQTLVTAANAAGFAIRGLSGCDPSGQAQGLLIGFCQSQPEDIAGQYDALRAVLQGCKNSAD</sequence>
<keyword evidence="5" id="KW-0804">Transcription</keyword>
<dbReference type="GO" id="GO:0030170">
    <property type="term" value="F:pyridoxal phosphate binding"/>
    <property type="evidence" value="ECO:0007669"/>
    <property type="project" value="InterPro"/>
</dbReference>
<protein>
    <submittedName>
        <fullName evidence="7">PLP-dependent aminotransferase family protein</fullName>
    </submittedName>
</protein>